<keyword evidence="2" id="KW-1185">Reference proteome</keyword>
<dbReference type="EMBL" id="JARPMG010000004">
    <property type="protein sequence ID" value="KAJ8101039.1"/>
    <property type="molecule type" value="Genomic_DNA"/>
</dbReference>
<organism evidence="1 2">
    <name type="scientific">Lipomyces tetrasporus</name>
    <dbReference type="NCBI Taxonomy" id="54092"/>
    <lineage>
        <taxon>Eukaryota</taxon>
        <taxon>Fungi</taxon>
        <taxon>Dikarya</taxon>
        <taxon>Ascomycota</taxon>
        <taxon>Saccharomycotina</taxon>
        <taxon>Lipomycetes</taxon>
        <taxon>Lipomycetales</taxon>
        <taxon>Lipomycetaceae</taxon>
        <taxon>Lipomyces</taxon>
    </lineage>
</organism>
<proteinExistence type="predicted"/>
<reference evidence="1" key="1">
    <citation type="submission" date="2023-03" db="EMBL/GenBank/DDBJ databases">
        <title>Near-Complete genome sequence of Lipomyces tetrasporous NRRL Y-64009, an oleaginous yeast capable of growing on lignocellulosic hydrolysates.</title>
        <authorList>
            <consortium name="Lawrence Berkeley National Laboratory"/>
            <person name="Jagtap S.S."/>
            <person name="Liu J.-J."/>
            <person name="Walukiewicz H.E."/>
            <person name="Pangilinan J."/>
            <person name="Lipzen A."/>
            <person name="Ahrendt S."/>
            <person name="Koriabine M."/>
            <person name="Cobaugh K."/>
            <person name="Salamov A."/>
            <person name="Yoshinaga Y."/>
            <person name="Ng V."/>
            <person name="Daum C."/>
            <person name="Grigoriev I.V."/>
            <person name="Slininger P.J."/>
            <person name="Dien B.S."/>
            <person name="Jin Y.-S."/>
            <person name="Rao C.V."/>
        </authorList>
    </citation>
    <scope>NUCLEOTIDE SEQUENCE</scope>
    <source>
        <strain evidence="1">NRRL Y-64009</strain>
    </source>
</reference>
<dbReference type="GeneID" id="80886847"/>
<name>A0AAD7QTI1_9ASCO</name>
<accession>A0AAD7QTI1</accession>
<sequence length="164" mass="18026">MEFNKYVLNLVLRLNSQLSYMVTVKPTTTAKALAILTNEIAEQTYVNAQTQTEDEQELQSLQVPELSDPIEPLTNSDESLPLSYYSLRHLSQSLKLVPSLFATPGLSSTHYAANDLNLLIENLNFAGATGGKGTSEVSMVSQIKSLATHLKEDIRDIKSLALTL</sequence>
<protein>
    <submittedName>
        <fullName evidence="1">Uncharacterized protein</fullName>
    </submittedName>
</protein>
<comment type="caution">
    <text evidence="1">The sequence shown here is derived from an EMBL/GenBank/DDBJ whole genome shotgun (WGS) entry which is preliminary data.</text>
</comment>
<dbReference type="Proteomes" id="UP001217417">
    <property type="component" value="Unassembled WGS sequence"/>
</dbReference>
<dbReference type="AlphaFoldDB" id="A0AAD7QTI1"/>
<gene>
    <name evidence="1" type="ORF">POJ06DRAFT_87191</name>
</gene>
<dbReference type="RefSeq" id="XP_056044489.1">
    <property type="nucleotide sequence ID" value="XM_056191681.1"/>
</dbReference>
<evidence type="ECO:0000313" key="2">
    <source>
        <dbReference type="Proteomes" id="UP001217417"/>
    </source>
</evidence>
<evidence type="ECO:0000313" key="1">
    <source>
        <dbReference type="EMBL" id="KAJ8101039.1"/>
    </source>
</evidence>